<gene>
    <name evidence="2" type="ORF">EPI11_11000</name>
</gene>
<proteinExistence type="predicted"/>
<evidence type="ECO:0000313" key="3">
    <source>
        <dbReference type="Proteomes" id="UP000287527"/>
    </source>
</evidence>
<keyword evidence="3" id="KW-1185">Reference proteome</keyword>
<sequence>MANQTNSTENEEINLSHLSKKAKGYFSRVNDSFFDGILFIKRNIIIVALLVIAGAALGVIKDKGDHRYKTKVFLIPNFESVDYLYKQIEKINTKFRQGDKAFVAKNKINKSSKVLSLKIEPVVDIYSLVDNPNKTDDENDRTFYLFKLISESGDLKSVLEADYTSKNYKKHLLTITTNDMASYEKDIKPIIEYLNSDPYYKLMMVEYINNLNLKMAANEKMIAQMDALLDDFSMISNKLELLNFNDKTELNEVLKLKDKLVRQQAALRIEKVNYTKIIKDTSMMLNMKDYNITTGTKKFIYPILLLLLFVALVKFKNYYKSQSKKRKMAAISE</sequence>
<dbReference type="Proteomes" id="UP000287527">
    <property type="component" value="Unassembled WGS sequence"/>
</dbReference>
<name>A0A3S3QZZ9_9FLAO</name>
<evidence type="ECO:0000256" key="1">
    <source>
        <dbReference type="SAM" id="Phobius"/>
    </source>
</evidence>
<protein>
    <submittedName>
        <fullName evidence="2">Uncharacterized protein</fullName>
    </submittedName>
</protein>
<dbReference type="RefSeq" id="WP_128390020.1">
    <property type="nucleotide sequence ID" value="NZ_SBII01000007.1"/>
</dbReference>
<feature type="transmembrane region" description="Helical" evidence="1">
    <location>
        <begin position="43"/>
        <end position="60"/>
    </location>
</feature>
<dbReference type="OrthoDB" id="1452530at2"/>
<dbReference type="EMBL" id="SBII01000007">
    <property type="protein sequence ID" value="RWX00063.1"/>
    <property type="molecule type" value="Genomic_DNA"/>
</dbReference>
<reference evidence="2 3" key="1">
    <citation type="submission" date="2019-01" db="EMBL/GenBank/DDBJ databases">
        <title>Flavobacterium sp. nov.,isolated from freshwater.</title>
        <authorList>
            <person name="Zhang R."/>
            <person name="Du Z.-J."/>
        </authorList>
    </citation>
    <scope>NUCLEOTIDE SEQUENCE [LARGE SCALE GENOMIC DNA]</scope>
    <source>
        <strain evidence="2 3">1E403</strain>
    </source>
</reference>
<organism evidence="2 3">
    <name type="scientific">Flavobacterium cerinum</name>
    <dbReference type="NCBI Taxonomy" id="2502784"/>
    <lineage>
        <taxon>Bacteria</taxon>
        <taxon>Pseudomonadati</taxon>
        <taxon>Bacteroidota</taxon>
        <taxon>Flavobacteriia</taxon>
        <taxon>Flavobacteriales</taxon>
        <taxon>Flavobacteriaceae</taxon>
        <taxon>Flavobacterium</taxon>
    </lineage>
</organism>
<comment type="caution">
    <text evidence="2">The sequence shown here is derived from an EMBL/GenBank/DDBJ whole genome shotgun (WGS) entry which is preliminary data.</text>
</comment>
<dbReference type="AlphaFoldDB" id="A0A3S3QZZ9"/>
<evidence type="ECO:0000313" key="2">
    <source>
        <dbReference type="EMBL" id="RWX00063.1"/>
    </source>
</evidence>
<keyword evidence="1" id="KW-1133">Transmembrane helix</keyword>
<keyword evidence="1" id="KW-0472">Membrane</keyword>
<accession>A0A3S3QZZ9</accession>
<keyword evidence="1" id="KW-0812">Transmembrane</keyword>
<feature type="transmembrane region" description="Helical" evidence="1">
    <location>
        <begin position="299"/>
        <end position="319"/>
    </location>
</feature>